<dbReference type="Gene3D" id="3.90.226.10">
    <property type="entry name" value="2-enoyl-CoA Hydratase, Chain A, domain 1"/>
    <property type="match status" value="1"/>
</dbReference>
<dbReference type="CDD" id="cd06558">
    <property type="entry name" value="crotonase-like"/>
    <property type="match status" value="1"/>
</dbReference>
<dbReference type="InterPro" id="IPR014748">
    <property type="entry name" value="Enoyl-CoA_hydra_C"/>
</dbReference>
<dbReference type="OrthoDB" id="8452484at2"/>
<dbReference type="GO" id="GO:0004300">
    <property type="term" value="F:enoyl-CoA hydratase activity"/>
    <property type="evidence" value="ECO:0007669"/>
    <property type="project" value="UniProtKB-EC"/>
</dbReference>
<dbReference type="STRING" id="2045.KR76_17860"/>
<protein>
    <recommendedName>
        <fullName evidence="2">enoyl-CoA hydratase</fullName>
        <ecNumber evidence="2">4.2.1.17</ecNumber>
    </recommendedName>
</protein>
<dbReference type="InterPro" id="IPR001753">
    <property type="entry name" value="Enoyl-CoA_hydra/iso"/>
</dbReference>
<evidence type="ECO:0000256" key="3">
    <source>
        <dbReference type="ARBA" id="ARBA00023098"/>
    </source>
</evidence>
<keyword evidence="3" id="KW-0443">Lipid metabolism</keyword>
<dbReference type="HOGENOM" id="CLU_009834_7_6_11"/>
<keyword evidence="4 8" id="KW-0456">Lyase</keyword>
<evidence type="ECO:0000313" key="9">
    <source>
        <dbReference type="Proteomes" id="UP000030300"/>
    </source>
</evidence>
<comment type="catalytic activity">
    <reaction evidence="5">
        <text>a (3S)-3-hydroxyacyl-CoA = a (2E)-enoyl-CoA + H2O</text>
        <dbReference type="Rhea" id="RHEA:16105"/>
        <dbReference type="ChEBI" id="CHEBI:15377"/>
        <dbReference type="ChEBI" id="CHEBI:57318"/>
        <dbReference type="ChEBI" id="CHEBI:58856"/>
        <dbReference type="EC" id="4.2.1.17"/>
    </reaction>
</comment>
<evidence type="ECO:0000256" key="4">
    <source>
        <dbReference type="ARBA" id="ARBA00023239"/>
    </source>
</evidence>
<dbReference type="GeneID" id="96610680"/>
<dbReference type="InterPro" id="IPR029045">
    <property type="entry name" value="ClpP/crotonase-like_dom_sf"/>
</dbReference>
<evidence type="ECO:0000256" key="2">
    <source>
        <dbReference type="ARBA" id="ARBA00012076"/>
    </source>
</evidence>
<dbReference type="KEGG" id="psim:KR76_17860"/>
<dbReference type="PANTHER" id="PTHR11941">
    <property type="entry name" value="ENOYL-COA HYDRATASE-RELATED"/>
    <property type="match status" value="1"/>
</dbReference>
<sequence>MTSEFVRLEVADGVGTIRLDRPKAMNAISIQVQDELRDAAAEATERADVRAVVVWGGERVFAAGNDVKEMSTMSYTDMVDRVDALQGAVNAVARIPKPVVAAVNGYALGGGCELALAADVRFAADNAVLGQPEVLLGITPGAGGTQRLPRLIGPSKAKDLLFTGRFVKADEALAIGLVDRVVPAADVYAEALAWAAKFATAAPYALRAIKETVDRGLEVDLETGLSIERQAFSGVFATEDRTTGMESFIENGPGKAIFGGR</sequence>
<name>A0A0A1DNN7_NOCSI</name>
<comment type="catalytic activity">
    <reaction evidence="6">
        <text>a 4-saturated-(3S)-3-hydroxyacyl-CoA = a (3E)-enoyl-CoA + H2O</text>
        <dbReference type="Rhea" id="RHEA:20724"/>
        <dbReference type="ChEBI" id="CHEBI:15377"/>
        <dbReference type="ChEBI" id="CHEBI:58521"/>
        <dbReference type="ChEBI" id="CHEBI:137480"/>
        <dbReference type="EC" id="4.2.1.17"/>
    </reaction>
</comment>
<evidence type="ECO:0000256" key="1">
    <source>
        <dbReference type="ARBA" id="ARBA00005254"/>
    </source>
</evidence>
<reference evidence="8 9" key="1">
    <citation type="journal article" date="2015" name="Genome Announc.">
        <title>Complete Genome Sequence of Steroid-Transforming Nocardioides simplex VKM Ac-2033D.</title>
        <authorList>
            <person name="Shtratnikova V.Y."/>
            <person name="Schelkunov M.I."/>
            <person name="Pekov Y.A."/>
            <person name="Fokina V.V."/>
            <person name="Logacheva M.D."/>
            <person name="Sokolov S.L."/>
            <person name="Bragin E.Y."/>
            <person name="Ashapkin V.V."/>
            <person name="Donova M.V."/>
        </authorList>
    </citation>
    <scope>NUCLEOTIDE SEQUENCE [LARGE SCALE GENOMIC DNA]</scope>
    <source>
        <strain evidence="8 9">VKM Ac-2033D</strain>
    </source>
</reference>
<evidence type="ECO:0000256" key="6">
    <source>
        <dbReference type="ARBA" id="ARBA00023717"/>
    </source>
</evidence>
<dbReference type="GO" id="GO:0006635">
    <property type="term" value="P:fatty acid beta-oxidation"/>
    <property type="evidence" value="ECO:0007669"/>
    <property type="project" value="TreeGrafter"/>
</dbReference>
<dbReference type="EMBL" id="CP009896">
    <property type="protein sequence ID" value="AIY18173.1"/>
    <property type="molecule type" value="Genomic_DNA"/>
</dbReference>
<dbReference type="InterPro" id="IPR018376">
    <property type="entry name" value="Enoyl-CoA_hyd/isom_CS"/>
</dbReference>
<dbReference type="EC" id="4.2.1.17" evidence="2"/>
<dbReference type="FunFam" id="1.10.12.10:FF:000001">
    <property type="entry name" value="Probable enoyl-CoA hydratase, mitochondrial"/>
    <property type="match status" value="1"/>
</dbReference>
<dbReference type="eggNOG" id="COG1024">
    <property type="taxonomic scope" value="Bacteria"/>
</dbReference>
<dbReference type="Gene3D" id="1.10.12.10">
    <property type="entry name" value="Lyase 2-enoyl-coa Hydratase, Chain A, domain 2"/>
    <property type="match status" value="1"/>
</dbReference>
<evidence type="ECO:0000256" key="5">
    <source>
        <dbReference type="ARBA" id="ARBA00023709"/>
    </source>
</evidence>
<gene>
    <name evidence="8" type="ORF">KR76_17860</name>
</gene>
<comment type="similarity">
    <text evidence="1 7">Belongs to the enoyl-CoA hydratase/isomerase family.</text>
</comment>
<dbReference type="Pfam" id="PF00378">
    <property type="entry name" value="ECH_1"/>
    <property type="match status" value="1"/>
</dbReference>
<dbReference type="Proteomes" id="UP000030300">
    <property type="component" value="Chromosome"/>
</dbReference>
<dbReference type="PANTHER" id="PTHR11941:SF169">
    <property type="entry name" value="(7AS)-7A-METHYL-1,5-DIOXO-2,3,5,6,7,7A-HEXAHYDRO-1H-INDENE-CARBOXYL-COA HYDROLASE"/>
    <property type="match status" value="1"/>
</dbReference>
<dbReference type="SUPFAM" id="SSF52096">
    <property type="entry name" value="ClpP/crotonase"/>
    <property type="match status" value="1"/>
</dbReference>
<dbReference type="AlphaFoldDB" id="A0A0A1DNN7"/>
<organism evidence="8 9">
    <name type="scientific">Nocardioides simplex</name>
    <name type="common">Arthrobacter simplex</name>
    <dbReference type="NCBI Taxonomy" id="2045"/>
    <lineage>
        <taxon>Bacteria</taxon>
        <taxon>Bacillati</taxon>
        <taxon>Actinomycetota</taxon>
        <taxon>Actinomycetes</taxon>
        <taxon>Propionibacteriales</taxon>
        <taxon>Nocardioidaceae</taxon>
        <taxon>Pimelobacter</taxon>
    </lineage>
</organism>
<keyword evidence="9" id="KW-1185">Reference proteome</keyword>
<accession>A0A0A1DNN7</accession>
<dbReference type="RefSeq" id="WP_038680156.1">
    <property type="nucleotide sequence ID" value="NZ_BJMC01000018.1"/>
</dbReference>
<dbReference type="PROSITE" id="PS00166">
    <property type="entry name" value="ENOYL_COA_HYDRATASE"/>
    <property type="match status" value="1"/>
</dbReference>
<evidence type="ECO:0000256" key="7">
    <source>
        <dbReference type="RuleBase" id="RU003707"/>
    </source>
</evidence>
<dbReference type="FunFam" id="3.90.226.10:FF:000009">
    <property type="entry name" value="Carnitinyl-CoA dehydratase"/>
    <property type="match status" value="1"/>
</dbReference>
<evidence type="ECO:0000313" key="8">
    <source>
        <dbReference type="EMBL" id="AIY18173.1"/>
    </source>
</evidence>
<proteinExistence type="inferred from homology"/>